<sequence>MKKLIRFFTGSATVDSKLFAVCYLIFRLHLGLSIALGAGLPKMFHKINENGSEDWENKTFGASSWFINQVHDIGFTFPSPSFWAYMAIYGEFLGGLFIAFGLLTRLSALQLAFQFFIISYIWYDAPEPIVGMYYQQLFFVAYLLIFAIGSGPYSLDKLLFRKKIQAPV</sequence>
<dbReference type="AlphaFoldDB" id="A0A255ZSE7"/>
<dbReference type="RefSeq" id="WP_094412285.1">
    <property type="nucleotide sequence ID" value="NZ_NOXV01000157.1"/>
</dbReference>
<evidence type="ECO:0000256" key="5">
    <source>
        <dbReference type="ARBA" id="ARBA00022989"/>
    </source>
</evidence>
<evidence type="ECO:0000256" key="1">
    <source>
        <dbReference type="ARBA" id="ARBA00004651"/>
    </source>
</evidence>
<keyword evidence="6 7" id="KW-0472">Membrane</keyword>
<evidence type="ECO:0000256" key="6">
    <source>
        <dbReference type="ARBA" id="ARBA00023136"/>
    </source>
</evidence>
<evidence type="ECO:0000256" key="7">
    <source>
        <dbReference type="SAM" id="Phobius"/>
    </source>
</evidence>
<comment type="caution">
    <text evidence="8">The sequence shown here is derived from an EMBL/GenBank/DDBJ whole genome shotgun (WGS) entry which is preliminary data.</text>
</comment>
<evidence type="ECO:0000313" key="8">
    <source>
        <dbReference type="EMBL" id="OYQ44351.1"/>
    </source>
</evidence>
<dbReference type="InterPro" id="IPR051907">
    <property type="entry name" value="DoxX-like_oxidoreductase"/>
</dbReference>
<dbReference type="Proteomes" id="UP000216605">
    <property type="component" value="Unassembled WGS sequence"/>
</dbReference>
<feature type="transmembrane region" description="Helical" evidence="7">
    <location>
        <begin position="108"/>
        <end position="125"/>
    </location>
</feature>
<evidence type="ECO:0000256" key="3">
    <source>
        <dbReference type="ARBA" id="ARBA00022475"/>
    </source>
</evidence>
<dbReference type="OrthoDB" id="9813193at2"/>
<evidence type="ECO:0000256" key="4">
    <source>
        <dbReference type="ARBA" id="ARBA00022692"/>
    </source>
</evidence>
<dbReference type="EMBL" id="NOXV01000157">
    <property type="protein sequence ID" value="OYQ44351.1"/>
    <property type="molecule type" value="Genomic_DNA"/>
</dbReference>
<feature type="transmembrane region" description="Helical" evidence="7">
    <location>
        <begin position="21"/>
        <end position="40"/>
    </location>
</feature>
<keyword evidence="9" id="KW-1185">Reference proteome</keyword>
<comment type="subcellular location">
    <subcellularLocation>
        <location evidence="1">Cell membrane</location>
        <topology evidence="1">Multi-pass membrane protein</topology>
    </subcellularLocation>
</comment>
<comment type="similarity">
    <text evidence="2">Belongs to the DoxX family.</text>
</comment>
<dbReference type="PANTHER" id="PTHR33452">
    <property type="entry name" value="OXIDOREDUCTASE CATD-RELATED"/>
    <property type="match status" value="1"/>
</dbReference>
<reference evidence="8 9" key="1">
    <citation type="submission" date="2017-07" db="EMBL/GenBank/DDBJ databases">
        <title>Flavobacterium cyanobacteriorum sp. nov., isolated from cyanobacterial aggregates in a eutrophic lake.</title>
        <authorList>
            <person name="Cai H."/>
        </authorList>
    </citation>
    <scope>NUCLEOTIDE SEQUENCE [LARGE SCALE GENOMIC DNA]</scope>
    <source>
        <strain evidence="8 9">TH021</strain>
    </source>
</reference>
<feature type="transmembrane region" description="Helical" evidence="7">
    <location>
        <begin position="137"/>
        <end position="155"/>
    </location>
</feature>
<evidence type="ECO:0008006" key="10">
    <source>
        <dbReference type="Google" id="ProtNLM"/>
    </source>
</evidence>
<organism evidence="8 9">
    <name type="scientific">Flavobacterium cyanobacteriorum</name>
    <dbReference type="NCBI Taxonomy" id="2022802"/>
    <lineage>
        <taxon>Bacteria</taxon>
        <taxon>Pseudomonadati</taxon>
        <taxon>Bacteroidota</taxon>
        <taxon>Flavobacteriia</taxon>
        <taxon>Flavobacteriales</taxon>
        <taxon>Flavobacteriaceae</taxon>
        <taxon>Flavobacterium</taxon>
    </lineage>
</organism>
<gene>
    <name evidence="8" type="ORF">CHU92_02525</name>
</gene>
<keyword evidence="3" id="KW-1003">Cell membrane</keyword>
<keyword evidence="5 7" id="KW-1133">Transmembrane helix</keyword>
<evidence type="ECO:0000256" key="2">
    <source>
        <dbReference type="ARBA" id="ARBA00006679"/>
    </source>
</evidence>
<dbReference type="InterPro" id="IPR032808">
    <property type="entry name" value="DoxX"/>
</dbReference>
<evidence type="ECO:0000313" key="9">
    <source>
        <dbReference type="Proteomes" id="UP000216605"/>
    </source>
</evidence>
<name>A0A255ZSE7_9FLAO</name>
<dbReference type="PANTHER" id="PTHR33452:SF1">
    <property type="entry name" value="INNER MEMBRANE PROTEIN YPHA-RELATED"/>
    <property type="match status" value="1"/>
</dbReference>
<protein>
    <recommendedName>
        <fullName evidence="10">DoxX family protein</fullName>
    </recommendedName>
</protein>
<dbReference type="Pfam" id="PF07681">
    <property type="entry name" value="DoxX"/>
    <property type="match status" value="1"/>
</dbReference>
<feature type="transmembrane region" description="Helical" evidence="7">
    <location>
        <begin position="82"/>
        <end position="103"/>
    </location>
</feature>
<accession>A0A255ZSE7</accession>
<dbReference type="GO" id="GO:0005886">
    <property type="term" value="C:plasma membrane"/>
    <property type="evidence" value="ECO:0007669"/>
    <property type="project" value="UniProtKB-SubCell"/>
</dbReference>
<proteinExistence type="inferred from homology"/>
<keyword evidence="4 7" id="KW-0812">Transmembrane</keyword>